<dbReference type="OrthoDB" id="10658031at2759"/>
<organism evidence="1 2">
    <name type="scientific">Coccomyxa subellipsoidea (strain C-169)</name>
    <name type="common">Green microalga</name>
    <dbReference type="NCBI Taxonomy" id="574566"/>
    <lineage>
        <taxon>Eukaryota</taxon>
        <taxon>Viridiplantae</taxon>
        <taxon>Chlorophyta</taxon>
        <taxon>core chlorophytes</taxon>
        <taxon>Trebouxiophyceae</taxon>
        <taxon>Trebouxiophyceae incertae sedis</taxon>
        <taxon>Coccomyxaceae</taxon>
        <taxon>Coccomyxa</taxon>
        <taxon>Coccomyxa subellipsoidea</taxon>
    </lineage>
</organism>
<reference evidence="1 2" key="1">
    <citation type="journal article" date="2012" name="Genome Biol.">
        <title>The genome of the polar eukaryotic microalga coccomyxa subellipsoidea reveals traits of cold adaptation.</title>
        <authorList>
            <person name="Blanc G."/>
            <person name="Agarkova I."/>
            <person name="Grimwood J."/>
            <person name="Kuo A."/>
            <person name="Brueggeman A."/>
            <person name="Dunigan D."/>
            <person name="Gurnon J."/>
            <person name="Ladunga I."/>
            <person name="Lindquist E."/>
            <person name="Lucas S."/>
            <person name="Pangilinan J."/>
            <person name="Proschold T."/>
            <person name="Salamov A."/>
            <person name="Schmutz J."/>
            <person name="Weeks D."/>
            <person name="Yamada T."/>
            <person name="Claverie J.M."/>
            <person name="Grigoriev I."/>
            <person name="Van Etten J."/>
            <person name="Lomsadze A."/>
            <person name="Borodovsky M."/>
        </authorList>
    </citation>
    <scope>NUCLEOTIDE SEQUENCE [LARGE SCALE GENOMIC DNA]</scope>
    <source>
        <strain evidence="1 2">C-169</strain>
    </source>
</reference>
<sequence>MGVDCGAMEGAEDQRKIVAPLVVASPAEEERPSGPGHCFPTFNRHLYKDELSGLGWRDVEDLTANPAKDNDARDESFASLYTAEYRAIFQRALDGEALDILREAHTK</sequence>
<name>I0YVX2_COCSC</name>
<keyword evidence="2" id="KW-1185">Reference proteome</keyword>
<gene>
    <name evidence="1" type="ORF">COCSUDRAFT_66275</name>
</gene>
<protein>
    <submittedName>
        <fullName evidence="1">Uncharacterized protein</fullName>
    </submittedName>
</protein>
<dbReference type="KEGG" id="csl:COCSUDRAFT_66275"/>
<accession>I0YVX2</accession>
<dbReference type="GeneID" id="17040529"/>
<dbReference type="EMBL" id="AGSI01000009">
    <property type="protein sequence ID" value="EIE22541.1"/>
    <property type="molecule type" value="Genomic_DNA"/>
</dbReference>
<dbReference type="Proteomes" id="UP000007264">
    <property type="component" value="Unassembled WGS sequence"/>
</dbReference>
<proteinExistence type="predicted"/>
<evidence type="ECO:0000313" key="2">
    <source>
        <dbReference type="Proteomes" id="UP000007264"/>
    </source>
</evidence>
<evidence type="ECO:0000313" key="1">
    <source>
        <dbReference type="EMBL" id="EIE22541.1"/>
    </source>
</evidence>
<comment type="caution">
    <text evidence="1">The sequence shown here is derived from an EMBL/GenBank/DDBJ whole genome shotgun (WGS) entry which is preliminary data.</text>
</comment>
<dbReference type="RefSeq" id="XP_005647085.1">
    <property type="nucleotide sequence ID" value="XM_005647028.1"/>
</dbReference>
<dbReference type="AlphaFoldDB" id="I0YVX2"/>